<dbReference type="InterPro" id="IPR032466">
    <property type="entry name" value="Metal_Hydrolase"/>
</dbReference>
<dbReference type="AlphaFoldDB" id="W4VHE3"/>
<dbReference type="GO" id="GO:0019698">
    <property type="term" value="P:D-galacturonate catabolic process"/>
    <property type="evidence" value="ECO:0007669"/>
    <property type="project" value="TreeGrafter"/>
</dbReference>
<dbReference type="SUPFAM" id="SSF51556">
    <property type="entry name" value="Metallo-dependent hydrolases"/>
    <property type="match status" value="1"/>
</dbReference>
<name>W4VHE3_9BACI</name>
<evidence type="ECO:0000256" key="4">
    <source>
        <dbReference type="ARBA" id="ARBA00012546"/>
    </source>
</evidence>
<comment type="pathway">
    <text evidence="2">Carbohydrate metabolism; pentose and glucuronate interconversion.</text>
</comment>
<comment type="catalytic activity">
    <reaction evidence="1">
        <text>D-glucuronate = D-fructuronate</text>
        <dbReference type="Rhea" id="RHEA:13049"/>
        <dbReference type="ChEBI" id="CHEBI:58720"/>
        <dbReference type="ChEBI" id="CHEBI:59863"/>
        <dbReference type="EC" id="5.3.1.12"/>
    </reaction>
</comment>
<dbReference type="EC" id="5.3.1.12" evidence="4"/>
<proteinExistence type="inferred from homology"/>
<evidence type="ECO:0000256" key="2">
    <source>
        <dbReference type="ARBA" id="ARBA00004892"/>
    </source>
</evidence>
<dbReference type="GO" id="GO:0042840">
    <property type="term" value="P:D-glucuronate catabolic process"/>
    <property type="evidence" value="ECO:0007669"/>
    <property type="project" value="TreeGrafter"/>
</dbReference>
<evidence type="ECO:0000313" key="8">
    <source>
        <dbReference type="Proteomes" id="UP000019102"/>
    </source>
</evidence>
<dbReference type="InterPro" id="IPR003766">
    <property type="entry name" value="Uronate_isomerase"/>
</dbReference>
<protein>
    <recommendedName>
        <fullName evidence="5">Uronate isomerase</fullName>
        <ecNumber evidence="4">5.3.1.12</ecNumber>
    </recommendedName>
</protein>
<accession>W4VHE3</accession>
<evidence type="ECO:0000256" key="3">
    <source>
        <dbReference type="ARBA" id="ARBA00008397"/>
    </source>
</evidence>
<keyword evidence="8" id="KW-1185">Reference proteome</keyword>
<dbReference type="GO" id="GO:0008880">
    <property type="term" value="F:glucuronate isomerase activity"/>
    <property type="evidence" value="ECO:0007669"/>
    <property type="project" value="UniProtKB-EC"/>
</dbReference>
<evidence type="ECO:0000256" key="5">
    <source>
        <dbReference type="ARBA" id="ARBA00020555"/>
    </source>
</evidence>
<dbReference type="Pfam" id="PF02614">
    <property type="entry name" value="UxaC"/>
    <property type="match status" value="1"/>
</dbReference>
<dbReference type="Gene3D" id="1.10.2020.10">
    <property type="entry name" value="uronate isomerase, domain 2, chain A"/>
    <property type="match status" value="1"/>
</dbReference>
<dbReference type="PANTHER" id="PTHR30068:SF4">
    <property type="entry name" value="URONATE ISOMERASE"/>
    <property type="match status" value="1"/>
</dbReference>
<dbReference type="eggNOG" id="COG1904">
    <property type="taxonomic scope" value="Bacteria"/>
</dbReference>
<dbReference type="EMBL" id="BAVS01000003">
    <property type="protein sequence ID" value="GAE92179.1"/>
    <property type="molecule type" value="Genomic_DNA"/>
</dbReference>
<reference evidence="7 8" key="1">
    <citation type="journal article" date="2014" name="Genome Announc.">
        <title>Draft Genome Sequence of the Boron-Tolerant and Moderately Halotolerant Bacterium Gracilibacillus boraciitolerans JCM 21714T.</title>
        <authorList>
            <person name="Ahmed I."/>
            <person name="Oshima K."/>
            <person name="Suda W."/>
            <person name="Kitamura K."/>
            <person name="Iida T."/>
            <person name="Ohmori Y."/>
            <person name="Fujiwara T."/>
            <person name="Hattori M."/>
            <person name="Ohkuma M."/>
        </authorList>
    </citation>
    <scope>NUCLEOTIDE SEQUENCE [LARGE SCALE GENOMIC DNA]</scope>
    <source>
        <strain evidence="7 8">JCM 21714</strain>
    </source>
</reference>
<sequence>MESNESKWGVEEKYVTGDASDYDKFFAWAKTVPQLIGNPLYHWTHLELKRYFGGVEEPLNENTAPAIWEKVNKRLNSGEWNVRDFIVKSGVEVICTTDDPVDSLEYHGKIKADTDFNVKVLPSYRPDKGLEINREGFMDWVTKLAEASGIKIDSYHALLEALANRIDFFHEIGGRVSDHALDNMMYEEATEAEVAEIFIKALNGEKVSLEEEKKYKSFTLTFLGGKNIMKKDGPCNIILMPTEIIIHECLIS</sequence>
<dbReference type="Gene3D" id="3.20.20.140">
    <property type="entry name" value="Metal-dependent hydrolases"/>
    <property type="match status" value="1"/>
</dbReference>
<gene>
    <name evidence="7" type="ORF">JCM21714_1161</name>
</gene>
<comment type="similarity">
    <text evidence="3">Belongs to the metallo-dependent hydrolases superfamily. Uronate isomerase family.</text>
</comment>
<comment type="caution">
    <text evidence="7">The sequence shown here is derived from an EMBL/GenBank/DDBJ whole genome shotgun (WGS) entry which is preliminary data.</text>
</comment>
<dbReference type="UniPathway" id="UPA00246"/>
<organism evidence="7 8">
    <name type="scientific">Gracilibacillus boraciitolerans JCM 21714</name>
    <dbReference type="NCBI Taxonomy" id="1298598"/>
    <lineage>
        <taxon>Bacteria</taxon>
        <taxon>Bacillati</taxon>
        <taxon>Bacillota</taxon>
        <taxon>Bacilli</taxon>
        <taxon>Bacillales</taxon>
        <taxon>Bacillaceae</taxon>
        <taxon>Gracilibacillus</taxon>
    </lineage>
</organism>
<dbReference type="Proteomes" id="UP000019102">
    <property type="component" value="Unassembled WGS sequence"/>
</dbReference>
<evidence type="ECO:0000256" key="1">
    <source>
        <dbReference type="ARBA" id="ARBA00001165"/>
    </source>
</evidence>
<keyword evidence="6 7" id="KW-0413">Isomerase</keyword>
<dbReference type="PANTHER" id="PTHR30068">
    <property type="entry name" value="URONATE ISOMERASE"/>
    <property type="match status" value="1"/>
</dbReference>
<evidence type="ECO:0000256" key="6">
    <source>
        <dbReference type="ARBA" id="ARBA00023235"/>
    </source>
</evidence>
<evidence type="ECO:0000313" key="7">
    <source>
        <dbReference type="EMBL" id="GAE92179.1"/>
    </source>
</evidence>
<dbReference type="STRING" id="1298598.JCM21714_1161"/>